<keyword evidence="1" id="KW-0732">Signal</keyword>
<protein>
    <recommendedName>
        <fullName evidence="4">Lipoprotein</fullName>
    </recommendedName>
</protein>
<dbReference type="EMBL" id="JADHEC010000038">
    <property type="protein sequence ID" value="MBF2709651.1"/>
    <property type="molecule type" value="Genomic_DNA"/>
</dbReference>
<dbReference type="AlphaFoldDB" id="A0A930XWQ9"/>
<evidence type="ECO:0000313" key="2">
    <source>
        <dbReference type="EMBL" id="MBF2709651.1"/>
    </source>
</evidence>
<name>A0A930XWQ9_9FLAO</name>
<reference evidence="2" key="1">
    <citation type="submission" date="2020-11" db="EMBL/GenBank/DDBJ databases">
        <title>Genome of Flavobacterium soyangense.</title>
        <authorList>
            <person name="Liu Q."/>
            <person name="Xin Y.-H."/>
        </authorList>
    </citation>
    <scope>NUCLEOTIDE SEQUENCE</scope>
    <source>
        <strain evidence="2">CGMCC 1.13493</strain>
    </source>
</reference>
<gene>
    <name evidence="2" type="ORF">IR213_13800</name>
</gene>
<dbReference type="Proteomes" id="UP000646211">
    <property type="component" value="Unassembled WGS sequence"/>
</dbReference>
<evidence type="ECO:0000256" key="1">
    <source>
        <dbReference type="SAM" id="SignalP"/>
    </source>
</evidence>
<dbReference type="InterPro" id="IPR045607">
    <property type="entry name" value="DUF6452"/>
</dbReference>
<keyword evidence="3" id="KW-1185">Reference proteome</keyword>
<organism evidence="2 3">
    <name type="scientific">Flavobacterium soyangense</name>
    <dbReference type="NCBI Taxonomy" id="2023265"/>
    <lineage>
        <taxon>Bacteria</taxon>
        <taxon>Pseudomonadati</taxon>
        <taxon>Bacteroidota</taxon>
        <taxon>Flavobacteriia</taxon>
        <taxon>Flavobacteriales</taxon>
        <taxon>Flavobacteriaceae</taxon>
        <taxon>Flavobacterium</taxon>
    </lineage>
</organism>
<proteinExistence type="predicted"/>
<feature type="chain" id="PRO_5037290044" description="Lipoprotein" evidence="1">
    <location>
        <begin position="21"/>
        <end position="178"/>
    </location>
</feature>
<accession>A0A930XWQ9</accession>
<evidence type="ECO:0008006" key="4">
    <source>
        <dbReference type="Google" id="ProtNLM"/>
    </source>
</evidence>
<sequence length="178" mass="19882">MKKILILLLIAMFTVSSCEKDDICDANTPTTPRLVIVFYDINNPSVLKNVTNLKVIGDGKTEGIVFNSATDDSKYLTNGSTISIPLKTDSNTTKYSFILNSGNANPTLTDIDEVTFNYTRSDIFVSRACGFKTLFTFDPSNPFVHASVPETKLKWMQYISIEKSNIANENETHIKVFF</sequence>
<feature type="signal peptide" evidence="1">
    <location>
        <begin position="1"/>
        <end position="20"/>
    </location>
</feature>
<dbReference type="RefSeq" id="WP_194312887.1">
    <property type="nucleotide sequence ID" value="NZ_JADHEC010000038.1"/>
</dbReference>
<comment type="caution">
    <text evidence="2">The sequence shown here is derived from an EMBL/GenBank/DDBJ whole genome shotgun (WGS) entry which is preliminary data.</text>
</comment>
<evidence type="ECO:0000313" key="3">
    <source>
        <dbReference type="Proteomes" id="UP000646211"/>
    </source>
</evidence>
<dbReference type="PROSITE" id="PS51257">
    <property type="entry name" value="PROKAR_LIPOPROTEIN"/>
    <property type="match status" value="1"/>
</dbReference>
<dbReference type="Pfam" id="PF20050">
    <property type="entry name" value="DUF6452"/>
    <property type="match status" value="1"/>
</dbReference>